<accession>A0ABT9PCB8</accession>
<dbReference type="Proteomes" id="UP001235712">
    <property type="component" value="Unassembled WGS sequence"/>
</dbReference>
<keyword evidence="1" id="KW-0732">Signal</keyword>
<evidence type="ECO:0000313" key="2">
    <source>
        <dbReference type="EMBL" id="MDP9830346.1"/>
    </source>
</evidence>
<comment type="caution">
    <text evidence="2">The sequence shown here is derived from an EMBL/GenBank/DDBJ whole genome shotgun (WGS) entry which is preliminary data.</text>
</comment>
<gene>
    <name evidence="2" type="ORF">J2S57_006095</name>
</gene>
<evidence type="ECO:0000313" key="3">
    <source>
        <dbReference type="Proteomes" id="UP001235712"/>
    </source>
</evidence>
<evidence type="ECO:0000256" key="1">
    <source>
        <dbReference type="SAM" id="SignalP"/>
    </source>
</evidence>
<keyword evidence="3" id="KW-1185">Reference proteome</keyword>
<protein>
    <recommendedName>
        <fullName evidence="4">Secreted protein</fullName>
    </recommendedName>
</protein>
<reference evidence="2 3" key="1">
    <citation type="submission" date="2023-07" db="EMBL/GenBank/DDBJ databases">
        <title>Sequencing the genomes of 1000 actinobacteria strains.</title>
        <authorList>
            <person name="Klenk H.-P."/>
        </authorList>
    </citation>
    <scope>NUCLEOTIDE SEQUENCE [LARGE SCALE GENOMIC DNA]</scope>
    <source>
        <strain evidence="2 3">DSM 44388</strain>
    </source>
</reference>
<evidence type="ECO:0008006" key="4">
    <source>
        <dbReference type="Google" id="ProtNLM"/>
    </source>
</evidence>
<dbReference type="EMBL" id="JAUSQZ010000001">
    <property type="protein sequence ID" value="MDP9830346.1"/>
    <property type="molecule type" value="Genomic_DNA"/>
</dbReference>
<proteinExistence type="predicted"/>
<name>A0ABT9PCB8_9ACTN</name>
<organism evidence="2 3">
    <name type="scientific">Kineosporia succinea</name>
    <dbReference type="NCBI Taxonomy" id="84632"/>
    <lineage>
        <taxon>Bacteria</taxon>
        <taxon>Bacillati</taxon>
        <taxon>Actinomycetota</taxon>
        <taxon>Actinomycetes</taxon>
        <taxon>Kineosporiales</taxon>
        <taxon>Kineosporiaceae</taxon>
        <taxon>Kineosporia</taxon>
    </lineage>
</organism>
<feature type="chain" id="PRO_5045802827" description="Secreted protein" evidence="1">
    <location>
        <begin position="35"/>
        <end position="148"/>
    </location>
</feature>
<dbReference type="RefSeq" id="WP_307249404.1">
    <property type="nucleotide sequence ID" value="NZ_JAUSQZ010000001.1"/>
</dbReference>
<sequence length="148" mass="15874">MPSWTMTRPARALMFAAAGAALTISPAMTSPALAAGTTNCGTTANGFDHHVVARSRTVGGHTIQLWTGAGFDEDFAKIAAGYRSGDRVWIDKRKTGASTWTQCGPFSRISSNEISNPDSRTQTRACFDYVTGGSRKAYCTEWYTGHKG</sequence>
<feature type="signal peptide" evidence="1">
    <location>
        <begin position="1"/>
        <end position="34"/>
    </location>
</feature>